<dbReference type="InterPro" id="IPR013149">
    <property type="entry name" value="ADH-like_C"/>
</dbReference>
<dbReference type="GO" id="GO:0006062">
    <property type="term" value="P:sorbitol catabolic process"/>
    <property type="evidence" value="ECO:0007669"/>
    <property type="project" value="TreeGrafter"/>
</dbReference>
<dbReference type="SUPFAM" id="SSF50129">
    <property type="entry name" value="GroES-like"/>
    <property type="match status" value="1"/>
</dbReference>
<dbReference type="Gene3D" id="3.90.180.10">
    <property type="entry name" value="Medium-chain alcohol dehydrogenases, catalytic domain"/>
    <property type="match status" value="1"/>
</dbReference>
<dbReference type="Proteomes" id="UP000270230">
    <property type="component" value="Unassembled WGS sequence"/>
</dbReference>
<dbReference type="InterPro" id="IPR036291">
    <property type="entry name" value="NAD(P)-bd_dom_sf"/>
</dbReference>
<evidence type="ECO:0000256" key="5">
    <source>
        <dbReference type="ARBA" id="ARBA00022833"/>
    </source>
</evidence>
<name>A0A3M7DDN0_HORWE</name>
<dbReference type="Pfam" id="PF08240">
    <property type="entry name" value="ADH_N"/>
    <property type="match status" value="1"/>
</dbReference>
<dbReference type="EMBL" id="QWIN01000012">
    <property type="protein sequence ID" value="RMY62441.1"/>
    <property type="molecule type" value="Genomic_DNA"/>
</dbReference>
<keyword evidence="7" id="KW-0520">NAD</keyword>
<organism evidence="11 12">
    <name type="scientific">Hortaea werneckii</name>
    <name type="common">Black yeast</name>
    <name type="synonym">Cladosporium werneckii</name>
    <dbReference type="NCBI Taxonomy" id="91943"/>
    <lineage>
        <taxon>Eukaryota</taxon>
        <taxon>Fungi</taxon>
        <taxon>Dikarya</taxon>
        <taxon>Ascomycota</taxon>
        <taxon>Pezizomycotina</taxon>
        <taxon>Dothideomycetes</taxon>
        <taxon>Dothideomycetidae</taxon>
        <taxon>Mycosphaerellales</taxon>
        <taxon>Teratosphaeriaceae</taxon>
        <taxon>Hortaea</taxon>
    </lineage>
</organism>
<dbReference type="InterPro" id="IPR013154">
    <property type="entry name" value="ADH-like_N"/>
</dbReference>
<evidence type="ECO:0000256" key="2">
    <source>
        <dbReference type="ARBA" id="ARBA00004921"/>
    </source>
</evidence>
<evidence type="ECO:0000313" key="12">
    <source>
        <dbReference type="Proteomes" id="UP000270230"/>
    </source>
</evidence>
<comment type="similarity">
    <text evidence="3 8">Belongs to the zinc-containing alcohol dehydrogenase family.</text>
</comment>
<accession>A0A3M7DDN0</accession>
<dbReference type="Pfam" id="PF00107">
    <property type="entry name" value="ADH_zinc_N"/>
    <property type="match status" value="1"/>
</dbReference>
<evidence type="ECO:0000256" key="6">
    <source>
        <dbReference type="ARBA" id="ARBA00023002"/>
    </source>
</evidence>
<evidence type="ECO:0008006" key="13">
    <source>
        <dbReference type="Google" id="ProtNLM"/>
    </source>
</evidence>
<evidence type="ECO:0000259" key="9">
    <source>
        <dbReference type="Pfam" id="PF00107"/>
    </source>
</evidence>
<dbReference type="Gene3D" id="3.40.50.720">
    <property type="entry name" value="NAD(P)-binding Rossmann-like Domain"/>
    <property type="match status" value="1"/>
</dbReference>
<gene>
    <name evidence="11" type="ORF">D0865_00439</name>
</gene>
<comment type="caution">
    <text evidence="11">The sequence shown here is derived from an EMBL/GenBank/DDBJ whole genome shotgun (WGS) entry which is preliminary data.</text>
</comment>
<evidence type="ECO:0000259" key="10">
    <source>
        <dbReference type="Pfam" id="PF08240"/>
    </source>
</evidence>
<keyword evidence="4 8" id="KW-0479">Metal-binding</keyword>
<dbReference type="FunFam" id="3.40.50.720:FF:000068">
    <property type="entry name" value="Sorbitol dehydrogenase"/>
    <property type="match status" value="1"/>
</dbReference>
<dbReference type="CDD" id="cd05285">
    <property type="entry name" value="sorbitol_DH"/>
    <property type="match status" value="1"/>
</dbReference>
<feature type="domain" description="Alcohol dehydrogenase-like C-terminal" evidence="9">
    <location>
        <begin position="199"/>
        <end position="343"/>
    </location>
</feature>
<dbReference type="SUPFAM" id="SSF51735">
    <property type="entry name" value="NAD(P)-binding Rossmann-fold domains"/>
    <property type="match status" value="1"/>
</dbReference>
<dbReference type="AlphaFoldDB" id="A0A3M7DDN0"/>
<comment type="pathway">
    <text evidence="2">Carbohydrate degradation.</text>
</comment>
<evidence type="ECO:0000256" key="1">
    <source>
        <dbReference type="ARBA" id="ARBA00001947"/>
    </source>
</evidence>
<evidence type="ECO:0000256" key="8">
    <source>
        <dbReference type="RuleBase" id="RU361277"/>
    </source>
</evidence>
<evidence type="ECO:0000256" key="3">
    <source>
        <dbReference type="ARBA" id="ARBA00008072"/>
    </source>
</evidence>
<dbReference type="InterPro" id="IPR045306">
    <property type="entry name" value="SDH-like"/>
</dbReference>
<keyword evidence="5 8" id="KW-0862">Zinc</keyword>
<dbReference type="GO" id="GO:0003939">
    <property type="term" value="F:L-iditol 2-dehydrogenase (NAD+) activity"/>
    <property type="evidence" value="ECO:0007669"/>
    <property type="project" value="TreeGrafter"/>
</dbReference>
<dbReference type="GO" id="GO:0008270">
    <property type="term" value="F:zinc ion binding"/>
    <property type="evidence" value="ECO:0007669"/>
    <property type="project" value="InterPro"/>
</dbReference>
<keyword evidence="6" id="KW-0560">Oxidoreductase</keyword>
<evidence type="ECO:0000256" key="4">
    <source>
        <dbReference type="ARBA" id="ARBA00022723"/>
    </source>
</evidence>
<comment type="cofactor">
    <cofactor evidence="1 8">
        <name>Zn(2+)</name>
        <dbReference type="ChEBI" id="CHEBI:29105"/>
    </cofactor>
</comment>
<evidence type="ECO:0000256" key="7">
    <source>
        <dbReference type="ARBA" id="ARBA00023027"/>
    </source>
</evidence>
<dbReference type="PROSITE" id="PS00059">
    <property type="entry name" value="ADH_ZINC"/>
    <property type="match status" value="1"/>
</dbReference>
<reference evidence="11 12" key="1">
    <citation type="journal article" date="2018" name="BMC Genomics">
        <title>Genomic evidence for intraspecific hybridization in a clonal and extremely halotolerant yeast.</title>
        <authorList>
            <person name="Gostincar C."/>
            <person name="Stajich J.E."/>
            <person name="Zupancic J."/>
            <person name="Zalar P."/>
            <person name="Gunde-Cimerman N."/>
        </authorList>
    </citation>
    <scope>NUCLEOTIDE SEQUENCE [LARGE SCALE GENOMIC DNA]</scope>
    <source>
        <strain evidence="11 12">EXF-151</strain>
    </source>
</reference>
<dbReference type="OrthoDB" id="5363962at2759"/>
<dbReference type="InterPro" id="IPR002328">
    <property type="entry name" value="ADH_Zn_CS"/>
</dbReference>
<evidence type="ECO:0000313" key="11">
    <source>
        <dbReference type="EMBL" id="RMY62441.1"/>
    </source>
</evidence>
<dbReference type="InterPro" id="IPR011032">
    <property type="entry name" value="GroES-like_sf"/>
</dbReference>
<proteinExistence type="inferred from homology"/>
<feature type="domain" description="Alcohol dehydrogenase-like N-terminal" evidence="10">
    <location>
        <begin position="31"/>
        <end position="145"/>
    </location>
</feature>
<dbReference type="PANTHER" id="PTHR43161:SF25">
    <property type="entry name" value="ALCOHOL DEHYDROGENASE, PUTATIVE (AFU_ORTHOLOGUE AFUA_1G14390)-RELATED"/>
    <property type="match status" value="1"/>
</dbReference>
<dbReference type="PANTHER" id="PTHR43161">
    <property type="entry name" value="SORBITOL DEHYDROGENASE"/>
    <property type="match status" value="1"/>
</dbReference>
<protein>
    <recommendedName>
        <fullName evidence="13">Enoyl reductase (ER) domain-containing protein</fullName>
    </recommendedName>
</protein>
<sequence length="395" mass="42313">MSTTTTATSRGQYLISATELSIIEKTLPRLGPDEIQVAIKATTLCGSDIHYYQHGKNGTIEIQEPLCLGHEAAGEVIAVGPEATYQVGDRVAIECGVPCGSCELCEEGRYNLCGKLRFRGSGSAKPHFQGTMQKVINHPAAWAHRTSLCCLQTLTIYRLPSAMSYEEGALLEPLAVAVHACRRAQIKPGSSCTVMGAGAIGLLCAAAARMEGCDKIAIVDISAERVQFALASSFADVGYVVQAGRAKDFEDSLRIAHSISSSVQDLQMSNGEALGKTDYTFECTGVPTCLQAAVYVTKSGGKAMLVGMGTPNHTLPISEASAREIDIIPTWRYAGCYSRSMEIMESSRRDALIPQLSSIITHRFNGLERVPDALQMACKPRDDDGNMVIKVALLA</sequence>